<proteinExistence type="predicted"/>
<dbReference type="AlphaFoldDB" id="A0AAE0LRR0"/>
<dbReference type="Proteomes" id="UP001278766">
    <property type="component" value="Unassembled WGS sequence"/>
</dbReference>
<reference evidence="2" key="2">
    <citation type="submission" date="2023-06" db="EMBL/GenBank/DDBJ databases">
        <authorList>
            <consortium name="Lawrence Berkeley National Laboratory"/>
            <person name="Haridas S."/>
            <person name="Hensen N."/>
            <person name="Bonometti L."/>
            <person name="Westerberg I."/>
            <person name="Brannstrom I.O."/>
            <person name="Guillou S."/>
            <person name="Cros-Aarteil S."/>
            <person name="Calhoun S."/>
            <person name="Kuo A."/>
            <person name="Mondo S."/>
            <person name="Pangilinan J."/>
            <person name="Riley R."/>
            <person name="Labutti K."/>
            <person name="Andreopoulos B."/>
            <person name="Lipzen A."/>
            <person name="Chen C."/>
            <person name="Yanf M."/>
            <person name="Daum C."/>
            <person name="Ng V."/>
            <person name="Clum A."/>
            <person name="Steindorff A."/>
            <person name="Ohm R."/>
            <person name="Martin F."/>
            <person name="Silar P."/>
            <person name="Natvig D."/>
            <person name="Lalanne C."/>
            <person name="Gautier V."/>
            <person name="Ament-Velasquez S.L."/>
            <person name="Kruys A."/>
            <person name="Hutchinson M.I."/>
            <person name="Powell A.J."/>
            <person name="Barry K."/>
            <person name="Miller A.N."/>
            <person name="Grigoriev I.V."/>
            <person name="Debuchy R."/>
            <person name="Gladieux P."/>
            <person name="Thoren M.H."/>
            <person name="Johannesson H."/>
        </authorList>
    </citation>
    <scope>NUCLEOTIDE SEQUENCE</scope>
    <source>
        <strain evidence="2">CBS 168.71</strain>
    </source>
</reference>
<name>A0AAE0LRR0_9PEZI</name>
<dbReference type="GeneID" id="87840693"/>
<keyword evidence="1" id="KW-0472">Membrane</keyword>
<feature type="transmembrane region" description="Helical" evidence="1">
    <location>
        <begin position="20"/>
        <end position="41"/>
    </location>
</feature>
<keyword evidence="3" id="KW-1185">Reference proteome</keyword>
<keyword evidence="1" id="KW-0812">Transmembrane</keyword>
<protein>
    <submittedName>
        <fullName evidence="2">Uncharacterized protein</fullName>
    </submittedName>
</protein>
<sequence length="68" mass="7215">MEHAIPIKRIKNVPKKIIIAIRVGSVAVLSGCSSVVGRAAIPPISITITKPILLILVGIIVVSICFSW</sequence>
<feature type="transmembrane region" description="Helical" evidence="1">
    <location>
        <begin position="47"/>
        <end position="66"/>
    </location>
</feature>
<reference evidence="2" key="1">
    <citation type="journal article" date="2023" name="Mol. Phylogenet. Evol.">
        <title>Genome-scale phylogeny and comparative genomics of the fungal order Sordariales.</title>
        <authorList>
            <person name="Hensen N."/>
            <person name="Bonometti L."/>
            <person name="Westerberg I."/>
            <person name="Brannstrom I.O."/>
            <person name="Guillou S."/>
            <person name="Cros-Aarteil S."/>
            <person name="Calhoun S."/>
            <person name="Haridas S."/>
            <person name="Kuo A."/>
            <person name="Mondo S."/>
            <person name="Pangilinan J."/>
            <person name="Riley R."/>
            <person name="LaButti K."/>
            <person name="Andreopoulos B."/>
            <person name="Lipzen A."/>
            <person name="Chen C."/>
            <person name="Yan M."/>
            <person name="Daum C."/>
            <person name="Ng V."/>
            <person name="Clum A."/>
            <person name="Steindorff A."/>
            <person name="Ohm R.A."/>
            <person name="Martin F."/>
            <person name="Silar P."/>
            <person name="Natvig D.O."/>
            <person name="Lalanne C."/>
            <person name="Gautier V."/>
            <person name="Ament-Velasquez S.L."/>
            <person name="Kruys A."/>
            <person name="Hutchinson M.I."/>
            <person name="Powell A.J."/>
            <person name="Barry K."/>
            <person name="Miller A.N."/>
            <person name="Grigoriev I.V."/>
            <person name="Debuchy R."/>
            <person name="Gladieux P."/>
            <person name="Hiltunen Thoren M."/>
            <person name="Johannesson H."/>
        </authorList>
    </citation>
    <scope>NUCLEOTIDE SEQUENCE</scope>
    <source>
        <strain evidence="2">CBS 168.71</strain>
    </source>
</reference>
<dbReference type="RefSeq" id="XP_062658925.1">
    <property type="nucleotide sequence ID" value="XM_062803745.1"/>
</dbReference>
<evidence type="ECO:0000313" key="3">
    <source>
        <dbReference type="Proteomes" id="UP001278766"/>
    </source>
</evidence>
<gene>
    <name evidence="2" type="ORF">B0H64DRAFT_395208</name>
</gene>
<evidence type="ECO:0000256" key="1">
    <source>
        <dbReference type="SAM" id="Phobius"/>
    </source>
</evidence>
<keyword evidence="1" id="KW-1133">Transmembrane helix</keyword>
<comment type="caution">
    <text evidence="2">The sequence shown here is derived from an EMBL/GenBank/DDBJ whole genome shotgun (WGS) entry which is preliminary data.</text>
</comment>
<accession>A0AAE0LRR0</accession>
<organism evidence="2 3">
    <name type="scientific">Chaetomium fimeti</name>
    <dbReference type="NCBI Taxonomy" id="1854472"/>
    <lineage>
        <taxon>Eukaryota</taxon>
        <taxon>Fungi</taxon>
        <taxon>Dikarya</taxon>
        <taxon>Ascomycota</taxon>
        <taxon>Pezizomycotina</taxon>
        <taxon>Sordariomycetes</taxon>
        <taxon>Sordariomycetidae</taxon>
        <taxon>Sordariales</taxon>
        <taxon>Chaetomiaceae</taxon>
        <taxon>Chaetomium</taxon>
    </lineage>
</organism>
<evidence type="ECO:0000313" key="2">
    <source>
        <dbReference type="EMBL" id="KAK3295411.1"/>
    </source>
</evidence>
<dbReference type="EMBL" id="JAUEPN010000004">
    <property type="protein sequence ID" value="KAK3295411.1"/>
    <property type="molecule type" value="Genomic_DNA"/>
</dbReference>